<protein>
    <recommendedName>
        <fullName evidence="3">Outer membrane protein beta-barrel domain-containing protein</fullName>
    </recommendedName>
</protein>
<organism evidence="1 2">
    <name type="scientific">Terriglobus roseus (strain DSM 18391 / NRRL B-41598 / KBS 63)</name>
    <dbReference type="NCBI Taxonomy" id="926566"/>
    <lineage>
        <taxon>Bacteria</taxon>
        <taxon>Pseudomonadati</taxon>
        <taxon>Acidobacteriota</taxon>
        <taxon>Terriglobia</taxon>
        <taxon>Terriglobales</taxon>
        <taxon>Acidobacteriaceae</taxon>
        <taxon>Terriglobus</taxon>
    </lineage>
</organism>
<gene>
    <name evidence="1" type="ordered locus">Terro_3471</name>
</gene>
<dbReference type="EMBL" id="CP003379">
    <property type="protein sequence ID" value="AFL89685.1"/>
    <property type="molecule type" value="Genomic_DNA"/>
</dbReference>
<accession>I3ZKB7</accession>
<dbReference type="KEGG" id="trs:Terro_3471"/>
<sequence length="195" mass="21382">MLQTSQLTRFRRFLSGAALLAVMGGAAGLTGRLHAQASTTTASRAADLQIGLTYSGAPISDRSLFLYESNRLYGFGGYATLDFKAHYGIEVNIRQLNSGSGDKVYERTYEVGGRYIRHYGRFGPYGRASYGRGVFNFRNDAANLAYNLYAFGGGVDVNLVPSINLRGDFDYQKWMGFPLGLSPMVVTAGIAYHFH</sequence>
<dbReference type="eggNOG" id="ENOG5032T4J">
    <property type="taxonomic scope" value="Bacteria"/>
</dbReference>
<dbReference type="InterPro" id="IPR006311">
    <property type="entry name" value="TAT_signal"/>
</dbReference>
<dbReference type="OrthoDB" id="121884at2"/>
<name>I3ZKB7_TERRK</name>
<dbReference type="HOGENOM" id="CLU_113748_0_0_0"/>
<proteinExistence type="predicted"/>
<dbReference type="AlphaFoldDB" id="I3ZKB7"/>
<dbReference type="PROSITE" id="PS51318">
    <property type="entry name" value="TAT"/>
    <property type="match status" value="1"/>
</dbReference>
<evidence type="ECO:0008006" key="3">
    <source>
        <dbReference type="Google" id="ProtNLM"/>
    </source>
</evidence>
<dbReference type="InterPro" id="IPR011250">
    <property type="entry name" value="OMP/PagP_B-barrel"/>
</dbReference>
<keyword evidence="2" id="KW-1185">Reference proteome</keyword>
<reference evidence="1 2" key="1">
    <citation type="submission" date="2012-06" db="EMBL/GenBank/DDBJ databases">
        <title>Complete genome of Terriglobus roseus DSM 18391.</title>
        <authorList>
            <consortium name="US DOE Joint Genome Institute (JGI-PGF)"/>
            <person name="Lucas S."/>
            <person name="Copeland A."/>
            <person name="Lapidus A."/>
            <person name="Glavina del Rio T."/>
            <person name="Dalin E."/>
            <person name="Tice H."/>
            <person name="Bruce D."/>
            <person name="Goodwin L."/>
            <person name="Pitluck S."/>
            <person name="Peters L."/>
            <person name="Mikhailova N."/>
            <person name="Munk A.C.C."/>
            <person name="Kyrpides N."/>
            <person name="Mavromatis K."/>
            <person name="Ivanova N."/>
            <person name="Brettin T."/>
            <person name="Detter J.C."/>
            <person name="Han C."/>
            <person name="Larimer F."/>
            <person name="Land M."/>
            <person name="Hauser L."/>
            <person name="Markowitz V."/>
            <person name="Cheng J.-F."/>
            <person name="Hugenholtz P."/>
            <person name="Woyke T."/>
            <person name="Wu D."/>
            <person name="Brambilla E."/>
            <person name="Klenk H.-P."/>
            <person name="Eisen J.A."/>
        </authorList>
    </citation>
    <scope>NUCLEOTIDE SEQUENCE [LARGE SCALE GENOMIC DNA]</scope>
    <source>
        <strain evidence="2">DSM 18391 / NRRL B-41598 / KBS 63</strain>
    </source>
</reference>
<dbReference type="Proteomes" id="UP000006056">
    <property type="component" value="Chromosome"/>
</dbReference>
<evidence type="ECO:0000313" key="2">
    <source>
        <dbReference type="Proteomes" id="UP000006056"/>
    </source>
</evidence>
<dbReference type="RefSeq" id="WP_014786946.1">
    <property type="nucleotide sequence ID" value="NC_018014.1"/>
</dbReference>
<evidence type="ECO:0000313" key="1">
    <source>
        <dbReference type="EMBL" id="AFL89685.1"/>
    </source>
</evidence>
<dbReference type="SUPFAM" id="SSF56925">
    <property type="entry name" value="OMPA-like"/>
    <property type="match status" value="1"/>
</dbReference>